<organism evidence="3 4">
    <name type="scientific">Cellulomonas cellasea</name>
    <dbReference type="NCBI Taxonomy" id="43670"/>
    <lineage>
        <taxon>Bacteria</taxon>
        <taxon>Bacillati</taxon>
        <taxon>Actinomycetota</taxon>
        <taxon>Actinomycetes</taxon>
        <taxon>Micrococcales</taxon>
        <taxon>Cellulomonadaceae</taxon>
        <taxon>Cellulomonas</taxon>
    </lineage>
</organism>
<evidence type="ECO:0000313" key="3">
    <source>
        <dbReference type="EMBL" id="MBB2925571.1"/>
    </source>
</evidence>
<sequence>MTRTTNQPDDDVVLPPTCPGAETTRSLRDAPRLAWFIVLGLAHGARKAPTLPARVWAGYIALIAVVFYVPLLLPVRIVQLRDRRAVHYVHRDDRGRVRAVLTVKAKPGPRWEVGDHSTGHPGAGHGRLLRAALLPTLAAAADARGVTIEATAATAALAAAYIAELPGLVDVGHGSPRGRKLRRTS</sequence>
<evidence type="ECO:0000256" key="2">
    <source>
        <dbReference type="SAM" id="Phobius"/>
    </source>
</evidence>
<evidence type="ECO:0000313" key="4">
    <source>
        <dbReference type="Proteomes" id="UP000518206"/>
    </source>
</evidence>
<gene>
    <name evidence="3" type="ORF">FHR80_004518</name>
</gene>
<protein>
    <submittedName>
        <fullName evidence="3">Uncharacterized protein</fullName>
    </submittedName>
</protein>
<proteinExistence type="predicted"/>
<reference evidence="3 4" key="2">
    <citation type="submission" date="2020-08" db="EMBL/GenBank/DDBJ databases">
        <authorList>
            <person name="Partida-Martinez L."/>
            <person name="Huntemann M."/>
            <person name="Clum A."/>
            <person name="Wang J."/>
            <person name="Palaniappan K."/>
            <person name="Ritter S."/>
            <person name="Chen I.-M."/>
            <person name="Stamatis D."/>
            <person name="Reddy T."/>
            <person name="O'Malley R."/>
            <person name="Daum C."/>
            <person name="Shapiro N."/>
            <person name="Ivanova N."/>
            <person name="Kyrpides N."/>
            <person name="Woyke T."/>
        </authorList>
    </citation>
    <scope>NUCLEOTIDE SEQUENCE [LARGE SCALE GENOMIC DNA]</scope>
    <source>
        <strain evidence="3 4">RAS26</strain>
    </source>
</reference>
<dbReference type="EMBL" id="JACHVX010000012">
    <property type="protein sequence ID" value="MBB2925571.1"/>
    <property type="molecule type" value="Genomic_DNA"/>
</dbReference>
<dbReference type="AlphaFoldDB" id="A0A7W4YEG9"/>
<comment type="caution">
    <text evidence="3">The sequence shown here is derived from an EMBL/GenBank/DDBJ whole genome shotgun (WGS) entry which is preliminary data.</text>
</comment>
<dbReference type="Proteomes" id="UP000518206">
    <property type="component" value="Unassembled WGS sequence"/>
</dbReference>
<feature type="transmembrane region" description="Helical" evidence="2">
    <location>
        <begin position="56"/>
        <end position="75"/>
    </location>
</feature>
<evidence type="ECO:0000256" key="1">
    <source>
        <dbReference type="SAM" id="MobiDB-lite"/>
    </source>
</evidence>
<dbReference type="RefSeq" id="WP_183298280.1">
    <property type="nucleotide sequence ID" value="NZ_JACHVX010000012.1"/>
</dbReference>
<keyword evidence="2" id="KW-0812">Transmembrane</keyword>
<accession>A0A7W4YEG9</accession>
<keyword evidence="2" id="KW-0472">Membrane</keyword>
<name>A0A7W4YEG9_9CELL</name>
<reference evidence="3 4" key="1">
    <citation type="submission" date="2020-08" db="EMBL/GenBank/DDBJ databases">
        <title>The Agave Microbiome: Exploring the role of microbial communities in plant adaptations to desert environments.</title>
        <authorList>
            <person name="Partida-Martinez L.P."/>
        </authorList>
    </citation>
    <scope>NUCLEOTIDE SEQUENCE [LARGE SCALE GENOMIC DNA]</scope>
    <source>
        <strain evidence="3 4">RAS26</strain>
    </source>
</reference>
<keyword evidence="2" id="KW-1133">Transmembrane helix</keyword>
<feature type="region of interest" description="Disordered" evidence="1">
    <location>
        <begin position="1"/>
        <end position="24"/>
    </location>
</feature>